<feature type="region of interest" description="Disordered" evidence="1">
    <location>
        <begin position="139"/>
        <end position="204"/>
    </location>
</feature>
<keyword evidence="2" id="KW-0812">Transmembrane</keyword>
<feature type="chain" id="PRO_5045040971" evidence="3">
    <location>
        <begin position="32"/>
        <end position="265"/>
    </location>
</feature>
<feature type="signal peptide" evidence="3">
    <location>
        <begin position="1"/>
        <end position="31"/>
    </location>
</feature>
<evidence type="ECO:0000313" key="5">
    <source>
        <dbReference type="Proteomes" id="UP001144280"/>
    </source>
</evidence>
<accession>A0ABQ5QLL9</accession>
<keyword evidence="2" id="KW-0472">Membrane</keyword>
<dbReference type="EMBL" id="BSDI01000001">
    <property type="protein sequence ID" value="GLH95223.1"/>
    <property type="molecule type" value="Genomic_DNA"/>
</dbReference>
<evidence type="ECO:0000313" key="4">
    <source>
        <dbReference type="EMBL" id="GLH95223.1"/>
    </source>
</evidence>
<dbReference type="RefSeq" id="WP_281892102.1">
    <property type="nucleotide sequence ID" value="NZ_BSDI01000001.1"/>
</dbReference>
<comment type="caution">
    <text evidence="4">The sequence shown here is derived from an EMBL/GenBank/DDBJ whole genome shotgun (WGS) entry which is preliminary data.</text>
</comment>
<evidence type="ECO:0000256" key="3">
    <source>
        <dbReference type="SAM" id="SignalP"/>
    </source>
</evidence>
<name>A0ABQ5QLL9_9ACTN</name>
<evidence type="ECO:0000256" key="2">
    <source>
        <dbReference type="SAM" id="Phobius"/>
    </source>
</evidence>
<feature type="compositionally biased region" description="Low complexity" evidence="1">
    <location>
        <begin position="171"/>
        <end position="190"/>
    </location>
</feature>
<protein>
    <submittedName>
        <fullName evidence="4">Uncharacterized protein</fullName>
    </submittedName>
</protein>
<keyword evidence="5" id="KW-1185">Reference proteome</keyword>
<sequence length="265" mass="26103">MPTPARHRAAATAVAALFVAAPLLATGAVYAAPAPSPAISVPESGKEVVFSGSKGLLGVSCEANPSASAVTVPAETTLRVVNQTGYRAKLYLDGASQGEIENGATAPVVFHRGPVTLGLKPSCMLGKQSAVRVEVVAAPGSATPGSGTKPGTSRPGRPPSNEHGDRPRTRASASPEPDASPSAEASPDAAVTSEDGGDLDAGAATFDEATGSEGAAAEALASVEPIRETGPIGLLALIATVCVVGVSAGAIRAIIAQRATRTGVA</sequence>
<proteinExistence type="predicted"/>
<gene>
    <name evidence="4" type="ORF">Pa4123_04950</name>
</gene>
<evidence type="ECO:0000256" key="1">
    <source>
        <dbReference type="SAM" id="MobiDB-lite"/>
    </source>
</evidence>
<dbReference type="Proteomes" id="UP001144280">
    <property type="component" value="Unassembled WGS sequence"/>
</dbReference>
<keyword evidence="2" id="KW-1133">Transmembrane helix</keyword>
<reference evidence="4" key="1">
    <citation type="submission" date="2022-12" db="EMBL/GenBank/DDBJ databases">
        <title>New Phytohabitans aurantiacus sp. RD004123 nov., an actinomycete isolated from soil.</title>
        <authorList>
            <person name="Triningsih D.W."/>
            <person name="Harunari E."/>
            <person name="Igarashi Y."/>
        </authorList>
    </citation>
    <scope>NUCLEOTIDE SEQUENCE</scope>
    <source>
        <strain evidence="4">RD004123</strain>
    </source>
</reference>
<feature type="transmembrane region" description="Helical" evidence="2">
    <location>
        <begin position="232"/>
        <end position="255"/>
    </location>
</feature>
<keyword evidence="3" id="KW-0732">Signal</keyword>
<organism evidence="4 5">
    <name type="scientific">Phytohabitans aurantiacus</name>
    <dbReference type="NCBI Taxonomy" id="3016789"/>
    <lineage>
        <taxon>Bacteria</taxon>
        <taxon>Bacillati</taxon>
        <taxon>Actinomycetota</taxon>
        <taxon>Actinomycetes</taxon>
        <taxon>Micromonosporales</taxon>
        <taxon>Micromonosporaceae</taxon>
    </lineage>
</organism>